<keyword evidence="2" id="KW-1185">Reference proteome</keyword>
<evidence type="ECO:0000313" key="2">
    <source>
        <dbReference type="Proteomes" id="UP000499080"/>
    </source>
</evidence>
<proteinExistence type="predicted"/>
<dbReference type="Proteomes" id="UP000499080">
    <property type="component" value="Unassembled WGS sequence"/>
</dbReference>
<organism evidence="1 2">
    <name type="scientific">Araneus ventricosus</name>
    <name type="common">Orbweaver spider</name>
    <name type="synonym">Epeira ventricosa</name>
    <dbReference type="NCBI Taxonomy" id="182803"/>
    <lineage>
        <taxon>Eukaryota</taxon>
        <taxon>Metazoa</taxon>
        <taxon>Ecdysozoa</taxon>
        <taxon>Arthropoda</taxon>
        <taxon>Chelicerata</taxon>
        <taxon>Arachnida</taxon>
        <taxon>Araneae</taxon>
        <taxon>Araneomorphae</taxon>
        <taxon>Entelegynae</taxon>
        <taxon>Araneoidea</taxon>
        <taxon>Araneidae</taxon>
        <taxon>Araneus</taxon>
    </lineage>
</organism>
<feature type="non-terminal residue" evidence="1">
    <location>
        <position position="1"/>
    </location>
</feature>
<dbReference type="EMBL" id="BGPR01051305">
    <property type="protein sequence ID" value="GBO28271.1"/>
    <property type="molecule type" value="Genomic_DNA"/>
</dbReference>
<gene>
    <name evidence="1" type="ORF">AVEN_114585_1</name>
</gene>
<protein>
    <submittedName>
        <fullName evidence="1">Uncharacterized protein</fullName>
    </submittedName>
</protein>
<reference evidence="1 2" key="1">
    <citation type="journal article" date="2019" name="Sci. Rep.">
        <title>Orb-weaving spider Araneus ventricosus genome elucidates the spidroin gene catalogue.</title>
        <authorList>
            <person name="Kono N."/>
            <person name="Nakamura H."/>
            <person name="Ohtoshi R."/>
            <person name="Moran D.A.P."/>
            <person name="Shinohara A."/>
            <person name="Yoshida Y."/>
            <person name="Fujiwara M."/>
            <person name="Mori M."/>
            <person name="Tomita M."/>
            <person name="Arakawa K."/>
        </authorList>
    </citation>
    <scope>NUCLEOTIDE SEQUENCE [LARGE SCALE GENOMIC DNA]</scope>
</reference>
<accession>A0A4Y2VUB1</accession>
<comment type="caution">
    <text evidence="1">The sequence shown here is derived from an EMBL/GenBank/DDBJ whole genome shotgun (WGS) entry which is preliminary data.</text>
</comment>
<evidence type="ECO:0000313" key="1">
    <source>
        <dbReference type="EMBL" id="GBO28271.1"/>
    </source>
</evidence>
<dbReference type="AlphaFoldDB" id="A0A4Y2VUB1"/>
<name>A0A4Y2VUB1_ARAVE</name>
<sequence length="42" mass="4872">QDLFDKMMDALQSLEKEVCADADLADYHSRGVKSFVRHLFKI</sequence>